<proteinExistence type="predicted"/>
<protein>
    <submittedName>
        <fullName evidence="1">Uncharacterized protein</fullName>
    </submittedName>
</protein>
<reference evidence="1" key="1">
    <citation type="journal article" date="2021" name="Proc. Natl. Acad. Sci. U.S.A.">
        <title>A Catalog of Tens of Thousands of Viruses from Human Metagenomes Reveals Hidden Associations with Chronic Diseases.</title>
        <authorList>
            <person name="Tisza M.J."/>
            <person name="Buck C.B."/>
        </authorList>
    </citation>
    <scope>NUCLEOTIDE SEQUENCE</scope>
    <source>
        <strain evidence="1">CtkfK18</strain>
    </source>
</reference>
<organism evidence="1">
    <name type="scientific">Myoviridae sp. ctkfK18</name>
    <dbReference type="NCBI Taxonomy" id="2825165"/>
    <lineage>
        <taxon>Viruses</taxon>
        <taxon>Duplodnaviria</taxon>
        <taxon>Heunggongvirae</taxon>
        <taxon>Uroviricota</taxon>
        <taxon>Caudoviricetes</taxon>
    </lineage>
</organism>
<accession>A0A8S5VH17</accession>
<sequence length="31" mass="3532">MTVNNKFIPILLHMGIIIKSTITYTSIDILQ</sequence>
<dbReference type="EMBL" id="BK016265">
    <property type="protein sequence ID" value="DAG05879.1"/>
    <property type="molecule type" value="Genomic_DNA"/>
</dbReference>
<evidence type="ECO:0000313" key="1">
    <source>
        <dbReference type="EMBL" id="DAG05879.1"/>
    </source>
</evidence>
<name>A0A8S5VH17_9CAUD</name>